<evidence type="ECO:0000313" key="1">
    <source>
        <dbReference type="EMBL" id="KRY04412.1"/>
    </source>
</evidence>
<protein>
    <submittedName>
        <fullName evidence="1">Uncharacterized protein</fullName>
    </submittedName>
</protein>
<name>A0A0V0YWB2_9BILA</name>
<keyword evidence="2" id="KW-1185">Reference proteome</keyword>
<organism evidence="1 2">
    <name type="scientific">Trichinella patagoniensis</name>
    <dbReference type="NCBI Taxonomy" id="990121"/>
    <lineage>
        <taxon>Eukaryota</taxon>
        <taxon>Metazoa</taxon>
        <taxon>Ecdysozoa</taxon>
        <taxon>Nematoda</taxon>
        <taxon>Enoplea</taxon>
        <taxon>Dorylaimia</taxon>
        <taxon>Trichinellida</taxon>
        <taxon>Trichinellidae</taxon>
        <taxon>Trichinella</taxon>
    </lineage>
</organism>
<dbReference type="AlphaFoldDB" id="A0A0V0YWB2"/>
<evidence type="ECO:0000313" key="2">
    <source>
        <dbReference type="Proteomes" id="UP000054783"/>
    </source>
</evidence>
<proteinExistence type="predicted"/>
<sequence>MLREKHELGKRWKRRRLAMTPVLETIQVSKRRMRLSVPGLLSGDGSYGVSGEAGRLSILSFLDLSGRPSMHYSLPPSFDVGDVEMDDDNICTFDLLGIAAS</sequence>
<dbReference type="EMBL" id="JYDQ01001963">
    <property type="protein sequence ID" value="KRY04412.1"/>
    <property type="molecule type" value="Genomic_DNA"/>
</dbReference>
<comment type="caution">
    <text evidence="1">The sequence shown here is derived from an EMBL/GenBank/DDBJ whole genome shotgun (WGS) entry which is preliminary data.</text>
</comment>
<accession>A0A0V0YWB2</accession>
<dbReference type="Proteomes" id="UP000054783">
    <property type="component" value="Unassembled WGS sequence"/>
</dbReference>
<reference evidence="1 2" key="1">
    <citation type="submission" date="2015-01" db="EMBL/GenBank/DDBJ databases">
        <title>Evolution of Trichinella species and genotypes.</title>
        <authorList>
            <person name="Korhonen P.K."/>
            <person name="Edoardo P."/>
            <person name="Giuseppe L.R."/>
            <person name="Gasser R.B."/>
        </authorList>
    </citation>
    <scope>NUCLEOTIDE SEQUENCE [LARGE SCALE GENOMIC DNA]</scope>
    <source>
        <strain evidence="1">ISS2496</strain>
    </source>
</reference>
<gene>
    <name evidence="1" type="ORF">T12_8485</name>
</gene>